<dbReference type="OrthoDB" id="547419at2"/>
<evidence type="ECO:0000313" key="1">
    <source>
        <dbReference type="EMBL" id="SEO29426.1"/>
    </source>
</evidence>
<organism evidence="1 2">
    <name type="scientific">Paracoccus alcaliphilus</name>
    <dbReference type="NCBI Taxonomy" id="34002"/>
    <lineage>
        <taxon>Bacteria</taxon>
        <taxon>Pseudomonadati</taxon>
        <taxon>Pseudomonadota</taxon>
        <taxon>Alphaproteobacteria</taxon>
        <taxon>Rhodobacterales</taxon>
        <taxon>Paracoccaceae</taxon>
        <taxon>Paracoccus</taxon>
    </lineage>
</organism>
<dbReference type="EMBL" id="FODE01000061">
    <property type="protein sequence ID" value="SEO29426.1"/>
    <property type="molecule type" value="Genomic_DNA"/>
</dbReference>
<keyword evidence="2" id="KW-1185">Reference proteome</keyword>
<proteinExistence type="predicted"/>
<dbReference type="AlphaFoldDB" id="A0A1H8NIN6"/>
<dbReference type="Proteomes" id="UP000199054">
    <property type="component" value="Unassembled WGS sequence"/>
</dbReference>
<dbReference type="InterPro" id="IPR027417">
    <property type="entry name" value="P-loop_NTPase"/>
</dbReference>
<evidence type="ECO:0000313" key="2">
    <source>
        <dbReference type="Proteomes" id="UP000199054"/>
    </source>
</evidence>
<sequence>MDKKKILYVHIGHYKTGSSAIQDYCSAHAAELGQYGYLYPATARPRGNPTNHGHLSLSVARKHGFVPPPWYGENVGADEAWAALAAEINASPHRKIILSSEEFVQLALRKDHAAAIGELAQRLAPYDTRILFYMREPLSLLKSWYNEVNKGPSGTRNFPTFFTALNVDFLAQGAIWSRFAEAFGRENMITRAYGDIGQAHIAGFMQAIGCGHDPAEKRNLVNTAQPLDALEKRRLAKSALPFEAASFSHINDIKAFRNRALRISREYDAIACATDLPNRSALTAAAVIAHYAALLSPNLPEGRINQKEVDNLRDMAFAIEEIDLPLARELMEVAHMLRPHGQLISTRLGAYRSRLEASS</sequence>
<reference evidence="1 2" key="1">
    <citation type="submission" date="2016-10" db="EMBL/GenBank/DDBJ databases">
        <authorList>
            <person name="de Groot N.N."/>
        </authorList>
    </citation>
    <scope>NUCLEOTIDE SEQUENCE [LARGE SCALE GENOMIC DNA]</scope>
    <source>
        <strain evidence="1 2">DSM 8512</strain>
    </source>
</reference>
<name>A0A1H8NIN6_9RHOB</name>
<accession>A0A1H8NIN6</accession>
<dbReference type="RefSeq" id="WP_090617498.1">
    <property type="nucleotide sequence ID" value="NZ_CP067127.1"/>
</dbReference>
<dbReference type="STRING" id="34002.SAMN04489859_106110"/>
<gene>
    <name evidence="1" type="ORF">SAMN04489859_106110</name>
</gene>
<dbReference type="SUPFAM" id="SSF52540">
    <property type="entry name" value="P-loop containing nucleoside triphosphate hydrolases"/>
    <property type="match status" value="1"/>
</dbReference>
<evidence type="ECO:0008006" key="3">
    <source>
        <dbReference type="Google" id="ProtNLM"/>
    </source>
</evidence>
<protein>
    <recommendedName>
        <fullName evidence="3">Sulfotransferase family protein</fullName>
    </recommendedName>
</protein>